<feature type="region of interest" description="Disordered" evidence="1">
    <location>
        <begin position="449"/>
        <end position="483"/>
    </location>
</feature>
<feature type="region of interest" description="Disordered" evidence="1">
    <location>
        <begin position="24"/>
        <end position="48"/>
    </location>
</feature>
<comment type="caution">
    <text evidence="2">The sequence shown here is derived from an EMBL/GenBank/DDBJ whole genome shotgun (WGS) entry which is preliminary data.</text>
</comment>
<feature type="compositionally biased region" description="Basic and acidic residues" evidence="1">
    <location>
        <begin position="39"/>
        <end position="48"/>
    </location>
</feature>
<name>A0A504Y7I9_LEIDO</name>
<evidence type="ECO:0000256" key="1">
    <source>
        <dbReference type="SAM" id="MobiDB-lite"/>
    </source>
</evidence>
<feature type="region of interest" description="Disordered" evidence="1">
    <location>
        <begin position="517"/>
        <end position="546"/>
    </location>
</feature>
<feature type="region of interest" description="Disordered" evidence="1">
    <location>
        <begin position="607"/>
        <end position="635"/>
    </location>
</feature>
<feature type="compositionally biased region" description="Basic residues" evidence="1">
    <location>
        <begin position="694"/>
        <end position="705"/>
    </location>
</feature>
<feature type="region of interest" description="Disordered" evidence="1">
    <location>
        <begin position="679"/>
        <end position="749"/>
    </location>
</feature>
<feature type="compositionally biased region" description="Low complexity" evidence="1">
    <location>
        <begin position="413"/>
        <end position="424"/>
    </location>
</feature>
<dbReference type="EMBL" id="RHLD01000042">
    <property type="protein sequence ID" value="TPP53487.1"/>
    <property type="molecule type" value="Genomic_DNA"/>
</dbReference>
<feature type="region of interest" description="Disordered" evidence="1">
    <location>
        <begin position="407"/>
        <end position="430"/>
    </location>
</feature>
<feature type="compositionally biased region" description="Basic and acidic residues" evidence="1">
    <location>
        <begin position="461"/>
        <end position="470"/>
    </location>
</feature>
<dbReference type="AlphaFoldDB" id="A0A504Y7I9"/>
<feature type="compositionally biased region" description="Polar residues" evidence="1">
    <location>
        <begin position="28"/>
        <end position="38"/>
    </location>
</feature>
<accession>A0A504Y7I9</accession>
<evidence type="ECO:0000313" key="3">
    <source>
        <dbReference type="Proteomes" id="UP000318821"/>
    </source>
</evidence>
<dbReference type="VEuPathDB" id="TriTrypDB:LdBPK_140630.1"/>
<dbReference type="VEuPathDB" id="TriTrypDB:LdCL_140011800"/>
<protein>
    <submittedName>
        <fullName evidence="2">Uncharacterized protein</fullName>
    </submittedName>
</protein>
<gene>
    <name evidence="2" type="ORF">CGC20_38630</name>
</gene>
<evidence type="ECO:0000313" key="2">
    <source>
        <dbReference type="EMBL" id="TPP53487.1"/>
    </source>
</evidence>
<feature type="compositionally biased region" description="Basic and acidic residues" evidence="1">
    <location>
        <begin position="529"/>
        <end position="538"/>
    </location>
</feature>
<dbReference type="Proteomes" id="UP000318821">
    <property type="component" value="Unassembled WGS sequence"/>
</dbReference>
<feature type="region of interest" description="Disordered" evidence="1">
    <location>
        <begin position="118"/>
        <end position="178"/>
    </location>
</feature>
<organism evidence="2 3">
    <name type="scientific">Leishmania donovani</name>
    <dbReference type="NCBI Taxonomy" id="5661"/>
    <lineage>
        <taxon>Eukaryota</taxon>
        <taxon>Discoba</taxon>
        <taxon>Euglenozoa</taxon>
        <taxon>Kinetoplastea</taxon>
        <taxon>Metakinetoplastina</taxon>
        <taxon>Trypanosomatida</taxon>
        <taxon>Trypanosomatidae</taxon>
        <taxon>Leishmaniinae</taxon>
        <taxon>Leishmania</taxon>
    </lineage>
</organism>
<feature type="compositionally biased region" description="Low complexity" evidence="1">
    <location>
        <begin position="118"/>
        <end position="136"/>
    </location>
</feature>
<sequence length="749" mass="81799">MAASGGDEQLDGLVDSILQSRGHLASAGQITQRLPSPQQREHTSSNSHDTRMRAYMHSMSPGGSSSSVGNFVAAGTAAHHALASTSRATATHLDTVDGEKGEEEDDLSTLVKRILAGSGVRGRPSTSSTSSPRFSQVPPPYIGNPGGNSTSWLKGATRMKGGSSSLSRTFGAGTASPDARMQAVVRRLTLWYERKEAKRVQAVYEALEREQLDCTFEPRINRLGVEVGGSVVVNEEDRPLHRRHHNADDFIENSWQLRQSRSLAHNTISMSSSSSRVTPHMCEYIPSLQPPSQPITGADAFVERLRRAQDERDAVREAEEAKRLHYYDPATFRRDLTVPVPDAGATSPRPAEDGFRDVNEDKRLTPENTFLSLAPHIRQTLLFDRQMELQLRRATDSVRRRLYCTTQKKKGTSDAADSHSSTTAGISVGADATSDDAMDLIWSDMPDEHRAATSTRAPKSSPHEESRASDASDTAASSPPAPPVSHVWVSMHNMPRNWLHEDIVEMIHQVAEHAGIATPEAPRLSESAAGREGEEGHTGEGTSSALNHMSSPFVRRLHIPFGRRTGLVYGSPKLLLTSRQLADYLIHQLSFDPDDFRSRVYFTHTKPEELPSGFQQQQQPHEGGVAGGDAANGDGVAQVTYTPIEETVEREQDEALRTLVLDRYLFAPDLLLDIANGGSGADGDAESAAASLTRRQRPRHRHRATSKGGSDKRKSPLTRPVSAGTQKHLGRGSMHNMPIPKPYVAGRNL</sequence>
<dbReference type="VEuPathDB" id="TriTrypDB:LDHU3_14.0860"/>
<reference evidence="3" key="1">
    <citation type="submission" date="2019-02" db="EMBL/GenBank/DDBJ databases">
        <title>FDA dAtabase for Regulatory Grade micrObial Sequences (FDA-ARGOS): Supporting development and validation of Infectious Disease Dx tests.</title>
        <authorList>
            <person name="Duncan R."/>
            <person name="Fisher C."/>
            <person name="Tallon L."/>
            <person name="Sadzewicz L."/>
            <person name="Sengamalay N."/>
            <person name="Ott S."/>
            <person name="Godinez A."/>
            <person name="Nagaraj S."/>
            <person name="Vavikolanu K."/>
            <person name="Vyas G."/>
            <person name="Nadendla S."/>
            <person name="Aluvathingal J."/>
            <person name="Sichtig H."/>
        </authorList>
    </citation>
    <scope>NUCLEOTIDE SEQUENCE [LARGE SCALE GENOMIC DNA]</scope>
    <source>
        <strain evidence="3">FDAARGOS_360</strain>
    </source>
</reference>
<proteinExistence type="predicted"/>
<feature type="region of interest" description="Disordered" evidence="1">
    <location>
        <begin position="338"/>
        <end position="357"/>
    </location>
</feature>